<proteinExistence type="predicted"/>
<dbReference type="AlphaFoldDB" id="A0A512M2K3"/>
<evidence type="ECO:0000313" key="2">
    <source>
        <dbReference type="EMBL" id="GEP40962.1"/>
    </source>
</evidence>
<comment type="caution">
    <text evidence="2">The sequence shown here is derived from an EMBL/GenBank/DDBJ whole genome shotgun (WGS) entry which is preliminary data.</text>
</comment>
<evidence type="ECO:0000259" key="1">
    <source>
        <dbReference type="Pfam" id="PF10077"/>
    </source>
</evidence>
<keyword evidence="3" id="KW-1185">Reference proteome</keyword>
<dbReference type="EMBL" id="BKAG01000001">
    <property type="protein sequence ID" value="GEP40962.1"/>
    <property type="molecule type" value="Genomic_DNA"/>
</dbReference>
<dbReference type="Pfam" id="PF10077">
    <property type="entry name" value="DUF2314"/>
    <property type="match status" value="1"/>
</dbReference>
<protein>
    <recommendedName>
        <fullName evidence="1">DUF2314 domain-containing protein</fullName>
    </recommendedName>
</protein>
<dbReference type="RefSeq" id="WP_146848430.1">
    <property type="nucleotide sequence ID" value="NZ_BKAG01000001.1"/>
</dbReference>
<sequence>MKHSIFAAILLAGTTGLTLAEDKVKKHPEREDVAGIDSKDPEMIAAQKKARDTLMTFVRAIQRPEANKRYLLKVKITEGGETEHVWLEPVKWNDPGLLGRLAVEPVAIKKHKKGDIIAPLPDEVSDWVILSKDGAKQGGYTTDVVEKRETESAKEK</sequence>
<dbReference type="OrthoDB" id="121776at2"/>
<gene>
    <name evidence="2" type="ORF">BGE01nite_02530</name>
</gene>
<accession>A0A512M2K3</accession>
<evidence type="ECO:0000313" key="3">
    <source>
        <dbReference type="Proteomes" id="UP000321577"/>
    </source>
</evidence>
<organism evidence="2 3">
    <name type="scientific">Brevifollis gellanilyticus</name>
    <dbReference type="NCBI Taxonomy" id="748831"/>
    <lineage>
        <taxon>Bacteria</taxon>
        <taxon>Pseudomonadati</taxon>
        <taxon>Verrucomicrobiota</taxon>
        <taxon>Verrucomicrobiia</taxon>
        <taxon>Verrucomicrobiales</taxon>
        <taxon>Verrucomicrobiaceae</taxon>
    </lineage>
</organism>
<reference evidence="2 3" key="1">
    <citation type="submission" date="2019-07" db="EMBL/GenBank/DDBJ databases">
        <title>Whole genome shotgun sequence of Brevifollis gellanilyticus NBRC 108608.</title>
        <authorList>
            <person name="Hosoyama A."/>
            <person name="Uohara A."/>
            <person name="Ohji S."/>
            <person name="Ichikawa N."/>
        </authorList>
    </citation>
    <scope>NUCLEOTIDE SEQUENCE [LARGE SCALE GENOMIC DNA]</scope>
    <source>
        <strain evidence="2 3">NBRC 108608</strain>
    </source>
</reference>
<dbReference type="InterPro" id="IPR018756">
    <property type="entry name" value="DUF2314"/>
</dbReference>
<feature type="domain" description="DUF2314" evidence="1">
    <location>
        <begin position="40"/>
        <end position="155"/>
    </location>
</feature>
<dbReference type="Proteomes" id="UP000321577">
    <property type="component" value="Unassembled WGS sequence"/>
</dbReference>
<name>A0A512M2K3_9BACT</name>